<dbReference type="KEGG" id="fcy:FRACYDRAFT_240423"/>
<name>A0A1E7FC44_9STRA</name>
<dbReference type="AlphaFoldDB" id="A0A1E7FC44"/>
<sequence>MTTPTSSSCPSIRYGSCNMSCDDNEESYLLFAKNNNVDDDSSPSSAKKKDNFIIVTYSSTSTANCRDESNGVYRTQATLHPLSMALKIPVNNITGSKPDLCGLGTIDDVPTDTVNDSNDGENYYNDKVCHHPSLEGSSHDFGMCCNIGAAEAIRNKLFENENVSSSVLVSWEHANIGFLAEALMMNDKDDKIGKRDVTIGKFVSTDPLFTEILFWPDSQFDMIYALYFDPQTQEYTKIDTATLTQGFVY</sequence>
<organism evidence="1 2">
    <name type="scientific">Fragilariopsis cylindrus CCMP1102</name>
    <dbReference type="NCBI Taxonomy" id="635003"/>
    <lineage>
        <taxon>Eukaryota</taxon>
        <taxon>Sar</taxon>
        <taxon>Stramenopiles</taxon>
        <taxon>Ochrophyta</taxon>
        <taxon>Bacillariophyta</taxon>
        <taxon>Bacillariophyceae</taxon>
        <taxon>Bacillariophycidae</taxon>
        <taxon>Bacillariales</taxon>
        <taxon>Bacillariaceae</taxon>
        <taxon>Fragilariopsis</taxon>
    </lineage>
</organism>
<evidence type="ECO:0000313" key="2">
    <source>
        <dbReference type="Proteomes" id="UP000095751"/>
    </source>
</evidence>
<keyword evidence="2" id="KW-1185">Reference proteome</keyword>
<protein>
    <submittedName>
        <fullName evidence="1">Uncharacterized protein</fullName>
    </submittedName>
</protein>
<gene>
    <name evidence="1" type="ORF">FRACYDRAFT_240423</name>
</gene>
<evidence type="ECO:0000313" key="1">
    <source>
        <dbReference type="EMBL" id="OEU15730.1"/>
    </source>
</evidence>
<dbReference type="Proteomes" id="UP000095751">
    <property type="component" value="Unassembled WGS sequence"/>
</dbReference>
<proteinExistence type="predicted"/>
<reference evidence="1 2" key="1">
    <citation type="submission" date="2016-09" db="EMBL/GenBank/DDBJ databases">
        <title>Extensive genetic diversity and differential bi-allelic expression allows diatom success in the polar Southern Ocean.</title>
        <authorList>
            <consortium name="DOE Joint Genome Institute"/>
            <person name="Mock T."/>
            <person name="Otillar R.P."/>
            <person name="Strauss J."/>
            <person name="Dupont C."/>
            <person name="Frickenhaus S."/>
            <person name="Maumus F."/>
            <person name="Mcmullan M."/>
            <person name="Sanges R."/>
            <person name="Schmutz J."/>
            <person name="Toseland A."/>
            <person name="Valas R."/>
            <person name="Veluchamy A."/>
            <person name="Ward B.J."/>
            <person name="Allen A."/>
            <person name="Barry K."/>
            <person name="Falciatore A."/>
            <person name="Ferrante M."/>
            <person name="Fortunato A.E."/>
            <person name="Gloeckner G."/>
            <person name="Gruber A."/>
            <person name="Hipkin R."/>
            <person name="Janech M."/>
            <person name="Kroth P."/>
            <person name="Leese F."/>
            <person name="Lindquist E."/>
            <person name="Lyon B.R."/>
            <person name="Martin J."/>
            <person name="Mayer C."/>
            <person name="Parker M."/>
            <person name="Quesneville H."/>
            <person name="Raymond J."/>
            <person name="Uhlig C."/>
            <person name="Valentin K.U."/>
            <person name="Worden A.Z."/>
            <person name="Armbrust E.V."/>
            <person name="Bowler C."/>
            <person name="Green B."/>
            <person name="Moulton V."/>
            <person name="Van Oosterhout C."/>
            <person name="Grigoriev I."/>
        </authorList>
    </citation>
    <scope>NUCLEOTIDE SEQUENCE [LARGE SCALE GENOMIC DNA]</scope>
    <source>
        <strain evidence="1 2">CCMP1102</strain>
    </source>
</reference>
<accession>A0A1E7FC44</accession>
<dbReference type="InParanoid" id="A0A1E7FC44"/>
<dbReference type="EMBL" id="KV784359">
    <property type="protein sequence ID" value="OEU15730.1"/>
    <property type="molecule type" value="Genomic_DNA"/>
</dbReference>